<proteinExistence type="predicted"/>
<name>A0A226DM34_FOLCA</name>
<dbReference type="AlphaFoldDB" id="A0A226DM34"/>
<sequence length="270" mass="30451">MCSQIFLIILLASFLAPDLGVSANGFYPDHTNHAVSYEDEYEAFENDLIASIPETKSRAKRFIYMNTDTFVAVALLVGVPLSIVLPSLGNIFNKWRRRRSTGESDAYPFTEDDPAVQPKLDRISTYFNLVDIPEHSCQLRAICEFSANPDKYYPLSEMILSRIRNPNLPSMIYLENSPLPLRIVDNTTTPKSGNGSDSSSSNQPAPKSLFKIYNGAANLGSEYGYNRCETNFGSDCHYSMDKLLNMPTLRFWTAMQRFLKLKFTDGNLSF</sequence>
<evidence type="ECO:0000256" key="2">
    <source>
        <dbReference type="SAM" id="Phobius"/>
    </source>
</evidence>
<feature type="compositionally biased region" description="Low complexity" evidence="1">
    <location>
        <begin position="192"/>
        <end position="202"/>
    </location>
</feature>
<feature type="chain" id="PRO_5012714191" evidence="3">
    <location>
        <begin position="24"/>
        <end position="270"/>
    </location>
</feature>
<dbReference type="OrthoDB" id="6334967at2759"/>
<organism evidence="4 5">
    <name type="scientific">Folsomia candida</name>
    <name type="common">Springtail</name>
    <dbReference type="NCBI Taxonomy" id="158441"/>
    <lineage>
        <taxon>Eukaryota</taxon>
        <taxon>Metazoa</taxon>
        <taxon>Ecdysozoa</taxon>
        <taxon>Arthropoda</taxon>
        <taxon>Hexapoda</taxon>
        <taxon>Collembola</taxon>
        <taxon>Entomobryomorpha</taxon>
        <taxon>Isotomoidea</taxon>
        <taxon>Isotomidae</taxon>
        <taxon>Proisotominae</taxon>
        <taxon>Folsomia</taxon>
    </lineage>
</organism>
<keyword evidence="5" id="KW-1185">Reference proteome</keyword>
<gene>
    <name evidence="4" type="ORF">Fcan01_18610</name>
</gene>
<evidence type="ECO:0000313" key="5">
    <source>
        <dbReference type="Proteomes" id="UP000198287"/>
    </source>
</evidence>
<dbReference type="EMBL" id="LNIX01000015">
    <property type="protein sequence ID" value="OXA46592.1"/>
    <property type="molecule type" value="Genomic_DNA"/>
</dbReference>
<dbReference type="Proteomes" id="UP000198287">
    <property type="component" value="Unassembled WGS sequence"/>
</dbReference>
<protein>
    <submittedName>
        <fullName evidence="4">Uncharacterized protein</fullName>
    </submittedName>
</protein>
<comment type="caution">
    <text evidence="4">The sequence shown here is derived from an EMBL/GenBank/DDBJ whole genome shotgun (WGS) entry which is preliminary data.</text>
</comment>
<keyword evidence="2" id="KW-0812">Transmembrane</keyword>
<feature type="transmembrane region" description="Helical" evidence="2">
    <location>
        <begin position="70"/>
        <end position="92"/>
    </location>
</feature>
<keyword evidence="2" id="KW-1133">Transmembrane helix</keyword>
<reference evidence="4 5" key="1">
    <citation type="submission" date="2015-12" db="EMBL/GenBank/DDBJ databases">
        <title>The genome of Folsomia candida.</title>
        <authorList>
            <person name="Faddeeva A."/>
            <person name="Derks M.F."/>
            <person name="Anvar Y."/>
            <person name="Smit S."/>
            <person name="Van Straalen N."/>
            <person name="Roelofs D."/>
        </authorList>
    </citation>
    <scope>NUCLEOTIDE SEQUENCE [LARGE SCALE GENOMIC DNA]</scope>
    <source>
        <strain evidence="4 5">VU population</strain>
        <tissue evidence="4">Whole body</tissue>
    </source>
</reference>
<accession>A0A226DM34</accession>
<feature type="region of interest" description="Disordered" evidence="1">
    <location>
        <begin position="184"/>
        <end position="205"/>
    </location>
</feature>
<dbReference type="OMA" id="GSEMTYE"/>
<evidence type="ECO:0000313" key="4">
    <source>
        <dbReference type="EMBL" id="OXA46592.1"/>
    </source>
</evidence>
<keyword evidence="3" id="KW-0732">Signal</keyword>
<evidence type="ECO:0000256" key="1">
    <source>
        <dbReference type="SAM" id="MobiDB-lite"/>
    </source>
</evidence>
<keyword evidence="2" id="KW-0472">Membrane</keyword>
<evidence type="ECO:0000256" key="3">
    <source>
        <dbReference type="SAM" id="SignalP"/>
    </source>
</evidence>
<feature type="signal peptide" evidence="3">
    <location>
        <begin position="1"/>
        <end position="23"/>
    </location>
</feature>